<evidence type="ECO:0000256" key="2">
    <source>
        <dbReference type="SAM" id="SignalP"/>
    </source>
</evidence>
<protein>
    <submittedName>
        <fullName evidence="3">Uncharacterized protein</fullName>
    </submittedName>
</protein>
<reference evidence="3 4" key="1">
    <citation type="submission" date="2024-02" db="EMBL/GenBank/DDBJ databases">
        <authorList>
            <person name="Chen Y."/>
            <person name="Shah S."/>
            <person name="Dougan E. K."/>
            <person name="Thang M."/>
            <person name="Chan C."/>
        </authorList>
    </citation>
    <scope>NUCLEOTIDE SEQUENCE [LARGE SCALE GENOMIC DNA]</scope>
</reference>
<keyword evidence="1" id="KW-0472">Membrane</keyword>
<dbReference type="EMBL" id="CAXAMN010025151">
    <property type="protein sequence ID" value="CAK9093073.1"/>
    <property type="molecule type" value="Genomic_DNA"/>
</dbReference>
<evidence type="ECO:0000256" key="1">
    <source>
        <dbReference type="SAM" id="Phobius"/>
    </source>
</evidence>
<keyword evidence="1" id="KW-0812">Transmembrane</keyword>
<keyword evidence="2" id="KW-0732">Signal</keyword>
<evidence type="ECO:0000313" key="4">
    <source>
        <dbReference type="Proteomes" id="UP001642484"/>
    </source>
</evidence>
<evidence type="ECO:0000313" key="3">
    <source>
        <dbReference type="EMBL" id="CAK9093073.1"/>
    </source>
</evidence>
<sequence>MGQFWQVGFSTMSTVALAPLTCYTHPNGMQSLLKYPNIICGGDGHGVMLRRHLVQGFRFLVFRFRLDSWWYGVPLLVRGPLLSLPIVLATDYPPMQTIFVNVILAVFLIIETLSWPWKVPLLHLVFHTRVPQNDMWMTLCLMLLVMGSALYLEPVEGAMKDFAAGFSTAVMVCIGMAMLMMAIVATAALVHRAAMGGAQEYSIFNMGKVAPAPLVYQRLIALSAELQKLDESWVQGRIASMSAFDIRLITGCITLLAIDCVPHKADELKFNFARVSAQSFAVRGKTQKNIYKENVHQVPSEENALSSAAELAAELALDAPELAPAPGVAEAAIVETTEDNRQAGPFKSGWV</sequence>
<feature type="transmembrane region" description="Helical" evidence="1">
    <location>
        <begin position="135"/>
        <end position="152"/>
    </location>
</feature>
<accession>A0ABP0QYC6</accession>
<name>A0ABP0QYC6_9DINO</name>
<feature type="transmembrane region" description="Helical" evidence="1">
    <location>
        <begin position="97"/>
        <end position="115"/>
    </location>
</feature>
<proteinExistence type="predicted"/>
<organism evidence="3 4">
    <name type="scientific">Durusdinium trenchii</name>
    <dbReference type="NCBI Taxonomy" id="1381693"/>
    <lineage>
        <taxon>Eukaryota</taxon>
        <taxon>Sar</taxon>
        <taxon>Alveolata</taxon>
        <taxon>Dinophyceae</taxon>
        <taxon>Suessiales</taxon>
        <taxon>Symbiodiniaceae</taxon>
        <taxon>Durusdinium</taxon>
    </lineage>
</organism>
<feature type="transmembrane region" description="Helical" evidence="1">
    <location>
        <begin position="164"/>
        <end position="190"/>
    </location>
</feature>
<feature type="signal peptide" evidence="2">
    <location>
        <begin position="1"/>
        <end position="18"/>
    </location>
</feature>
<feature type="transmembrane region" description="Helical" evidence="1">
    <location>
        <begin position="69"/>
        <end position="90"/>
    </location>
</feature>
<gene>
    <name evidence="3" type="ORF">CCMP2556_LOCUS44521</name>
</gene>
<comment type="caution">
    <text evidence="3">The sequence shown here is derived from an EMBL/GenBank/DDBJ whole genome shotgun (WGS) entry which is preliminary data.</text>
</comment>
<keyword evidence="4" id="KW-1185">Reference proteome</keyword>
<keyword evidence="1" id="KW-1133">Transmembrane helix</keyword>
<feature type="chain" id="PRO_5045273604" evidence="2">
    <location>
        <begin position="19"/>
        <end position="351"/>
    </location>
</feature>
<dbReference type="Proteomes" id="UP001642484">
    <property type="component" value="Unassembled WGS sequence"/>
</dbReference>